<accession>A0A965ZLG4</accession>
<dbReference type="PANTHER" id="PTHR43280:SF32">
    <property type="entry name" value="TRANSCRIPTIONAL REGULATORY PROTEIN"/>
    <property type="match status" value="1"/>
</dbReference>
<evidence type="ECO:0000256" key="2">
    <source>
        <dbReference type="ARBA" id="ARBA00023125"/>
    </source>
</evidence>
<evidence type="ECO:0000313" key="6">
    <source>
        <dbReference type="Proteomes" id="UP000638732"/>
    </source>
</evidence>
<dbReference type="EMBL" id="WWEO01000045">
    <property type="protein sequence ID" value="NCD72119.1"/>
    <property type="molecule type" value="Genomic_DNA"/>
</dbReference>
<dbReference type="Pfam" id="PF12833">
    <property type="entry name" value="HTH_18"/>
    <property type="match status" value="1"/>
</dbReference>
<dbReference type="InterPro" id="IPR009057">
    <property type="entry name" value="Homeodomain-like_sf"/>
</dbReference>
<dbReference type="PROSITE" id="PS01124">
    <property type="entry name" value="HTH_ARAC_FAMILY_2"/>
    <property type="match status" value="1"/>
</dbReference>
<evidence type="ECO:0000313" key="5">
    <source>
        <dbReference type="EMBL" id="NCD72119.1"/>
    </source>
</evidence>
<sequence>MKHLHNFQATAAKNISDSTSFNICTIQSVLCHRQHENMNDHNNHFAIIWVTKGDGNYWADMRPCEFQNNCLLFIKPGQFESIQLRNASEGYIFSFSKLFLGIEDHDSESLLRSLHQMFATQSVLLQEENIAEMQDLTNRMIKEYSDFNLYRTEMLRRYFKIFLIHLSRQFENLLPVTPQSRNIDLLQNFVSLLEQNFRNQKMVADYANHLAVTPNYLNEVVKKITGYPAGHHIRQRVALEAKRKAAYSDTGMKEIAYDLGFFDLAHFSKFFKNTTGMSFSDFKKNRMGISSASLMVN</sequence>
<dbReference type="InterPro" id="IPR018060">
    <property type="entry name" value="HTH_AraC"/>
</dbReference>
<dbReference type="SUPFAM" id="SSF46689">
    <property type="entry name" value="Homeodomain-like"/>
    <property type="match status" value="1"/>
</dbReference>
<feature type="domain" description="HTH araC/xylS-type" evidence="4">
    <location>
        <begin position="187"/>
        <end position="285"/>
    </location>
</feature>
<dbReference type="RefSeq" id="WP_166588079.1">
    <property type="nucleotide sequence ID" value="NZ_WWEO01000045.1"/>
</dbReference>
<dbReference type="Gene3D" id="1.10.10.60">
    <property type="entry name" value="Homeodomain-like"/>
    <property type="match status" value="1"/>
</dbReference>
<name>A0A965ZLG4_9SPHI</name>
<organism evidence="5 6">
    <name type="scientific">Mucilaginibacter agri</name>
    <dbReference type="NCBI Taxonomy" id="2695265"/>
    <lineage>
        <taxon>Bacteria</taxon>
        <taxon>Pseudomonadati</taxon>
        <taxon>Bacteroidota</taxon>
        <taxon>Sphingobacteriia</taxon>
        <taxon>Sphingobacteriales</taxon>
        <taxon>Sphingobacteriaceae</taxon>
        <taxon>Mucilaginibacter</taxon>
    </lineage>
</organism>
<keyword evidence="3" id="KW-0804">Transcription</keyword>
<dbReference type="GO" id="GO:0003700">
    <property type="term" value="F:DNA-binding transcription factor activity"/>
    <property type="evidence" value="ECO:0007669"/>
    <property type="project" value="InterPro"/>
</dbReference>
<evidence type="ECO:0000259" key="4">
    <source>
        <dbReference type="PROSITE" id="PS01124"/>
    </source>
</evidence>
<dbReference type="GO" id="GO:0043565">
    <property type="term" value="F:sequence-specific DNA binding"/>
    <property type="evidence" value="ECO:0007669"/>
    <property type="project" value="InterPro"/>
</dbReference>
<reference evidence="5" key="2">
    <citation type="submission" date="2020-10" db="EMBL/GenBank/DDBJ databases">
        <title>Mucilaginibacter sp. nov., isolated from soil.</title>
        <authorList>
            <person name="Jeon C.O."/>
        </authorList>
    </citation>
    <scope>NUCLEOTIDE SEQUENCE</scope>
    <source>
        <strain evidence="5">R11</strain>
    </source>
</reference>
<evidence type="ECO:0000256" key="1">
    <source>
        <dbReference type="ARBA" id="ARBA00023015"/>
    </source>
</evidence>
<keyword evidence="6" id="KW-1185">Reference proteome</keyword>
<proteinExistence type="predicted"/>
<dbReference type="SMART" id="SM00342">
    <property type="entry name" value="HTH_ARAC"/>
    <property type="match status" value="1"/>
</dbReference>
<keyword evidence="1" id="KW-0805">Transcription regulation</keyword>
<comment type="caution">
    <text evidence="5">The sequence shown here is derived from an EMBL/GenBank/DDBJ whole genome shotgun (WGS) entry which is preliminary data.</text>
</comment>
<reference evidence="5" key="1">
    <citation type="submission" date="2020-01" db="EMBL/GenBank/DDBJ databases">
        <authorList>
            <person name="Seo Y.L."/>
        </authorList>
    </citation>
    <scope>NUCLEOTIDE SEQUENCE</scope>
    <source>
        <strain evidence="5">R11</strain>
    </source>
</reference>
<dbReference type="AlphaFoldDB" id="A0A965ZLG4"/>
<dbReference type="PANTHER" id="PTHR43280">
    <property type="entry name" value="ARAC-FAMILY TRANSCRIPTIONAL REGULATOR"/>
    <property type="match status" value="1"/>
</dbReference>
<keyword evidence="2" id="KW-0238">DNA-binding</keyword>
<dbReference type="Proteomes" id="UP000638732">
    <property type="component" value="Unassembled WGS sequence"/>
</dbReference>
<evidence type="ECO:0000256" key="3">
    <source>
        <dbReference type="ARBA" id="ARBA00023163"/>
    </source>
</evidence>
<gene>
    <name evidence="5" type="ORF">GSY63_22340</name>
</gene>
<protein>
    <submittedName>
        <fullName evidence="5">Helix-turn-helix domain-containing protein</fullName>
    </submittedName>
</protein>